<comment type="caution">
    <text evidence="2">The sequence shown here is derived from an EMBL/GenBank/DDBJ whole genome shotgun (WGS) entry which is preliminary data.</text>
</comment>
<reference evidence="2 3" key="1">
    <citation type="submission" date="2015-11" db="EMBL/GenBank/DDBJ databases">
        <title>Bacillus caseinolyticus sp nov.</title>
        <authorList>
            <person name="Dastager S.G."/>
            <person name="Mawlankar R."/>
        </authorList>
    </citation>
    <scope>NUCLEOTIDE SEQUENCE [LARGE SCALE GENOMIC DNA]</scope>
    <source>
        <strain evidence="2 3">SGD-V-76</strain>
    </source>
</reference>
<name>A0A0V8JMA1_9BACI</name>
<evidence type="ECO:0000313" key="2">
    <source>
        <dbReference type="EMBL" id="KSU88150.1"/>
    </source>
</evidence>
<protein>
    <submittedName>
        <fullName evidence="2">Uncharacterized protein</fullName>
    </submittedName>
</protein>
<gene>
    <name evidence="2" type="ORF">AS180_09515</name>
</gene>
<dbReference type="AlphaFoldDB" id="A0A0V8JMA1"/>
<sequence length="562" mass="62596">MSDENKTREETAASLETAPAPRKAPTKLIIGLAILFVLIGAAVTFGYVFTKSPKQLYLISEVNTYNKMAEEIETKYGESLAFQEKALEQPSSSAASISGDFSMNSLAADPSYQMIQDMISKSTINVKTEQDPKKQETYGSLTLDIGNTKALDVEGYQTKEQIGFKAPILANQFFYLNLDEYGQVMRMFDPSYTGPDKLELNQIKVEDLELTEKEKKAIATKYGKFFYDNLDEDYFTKEKNAEYKQGDETLKFTRLKLEMNQEQTEKFVQKLVAEMAKDDELQTIIAKRVATIAESSAATDPEMAELTDEKEVKKQLKEGLDEFKTDVKDLKFPKGFKSTVYINDDEVIVDRNVEFAATSADDKDNVGNVKVATKDVEYADNKRAQQLALTIGNDNNDSKVELDVTNDITADGEKSSEKLVASVNASDSTTEDLNLKFTMDSVVNGKTDAKQTADRKFTLDLGDQAPGYTFSGDLKQDQNIDASKGKSDYKFDINLKVGMPTDSADINLKINSNSELKDAADIPAIDSKNGKNVKDITPVDLMKIQEDFYTNLQGLMMDLDIS</sequence>
<keyword evidence="1" id="KW-0812">Transmembrane</keyword>
<dbReference type="EMBL" id="LNQP01000028">
    <property type="protein sequence ID" value="KSU88150.1"/>
    <property type="molecule type" value="Genomic_DNA"/>
</dbReference>
<organism evidence="2 3">
    <name type="scientific">Priestia veravalensis</name>
    <dbReference type="NCBI Taxonomy" id="1414648"/>
    <lineage>
        <taxon>Bacteria</taxon>
        <taxon>Bacillati</taxon>
        <taxon>Bacillota</taxon>
        <taxon>Bacilli</taxon>
        <taxon>Bacillales</taxon>
        <taxon>Bacillaceae</taxon>
        <taxon>Priestia</taxon>
    </lineage>
</organism>
<keyword evidence="1" id="KW-1133">Transmembrane helix</keyword>
<keyword evidence="3" id="KW-1185">Reference proteome</keyword>
<dbReference type="Proteomes" id="UP000053681">
    <property type="component" value="Unassembled WGS sequence"/>
</dbReference>
<evidence type="ECO:0000256" key="1">
    <source>
        <dbReference type="SAM" id="Phobius"/>
    </source>
</evidence>
<keyword evidence="1" id="KW-0472">Membrane</keyword>
<feature type="transmembrane region" description="Helical" evidence="1">
    <location>
        <begin position="28"/>
        <end position="49"/>
    </location>
</feature>
<accession>A0A0V8JMA1</accession>
<dbReference type="RefSeq" id="WP_062686741.1">
    <property type="nucleotide sequence ID" value="NZ_KQ758644.1"/>
</dbReference>
<evidence type="ECO:0000313" key="3">
    <source>
        <dbReference type="Proteomes" id="UP000053681"/>
    </source>
</evidence>
<proteinExistence type="predicted"/>